<keyword evidence="5" id="KW-1185">Reference proteome</keyword>
<dbReference type="RefSeq" id="WP_189581477.1">
    <property type="nucleotide sequence ID" value="NZ_BMYV01000001.1"/>
</dbReference>
<evidence type="ECO:0000313" key="5">
    <source>
        <dbReference type="Proteomes" id="UP000600865"/>
    </source>
</evidence>
<dbReference type="Proteomes" id="UP000600865">
    <property type="component" value="Unassembled WGS sequence"/>
</dbReference>
<sequence>MQRYAVFDLDETITTRGTWGRFVSLSVKGQPWKLIGLWTRAAIGQVLYKVGPQERISVKRGMLRWSLSGQSRTKLEALASDFADEEIRSGLRSGGVREIEARRAAGDRLIIASAGADLIVEAIAARLNIDTVVSTKLAWDGDICARDFGSENCYGPGKLAMLRKCLETFDDFQREAAHITVYSDSYSDLPVMKFADKGVAVNSDPKLTKAAEVHNFEIVNWSV</sequence>
<dbReference type="AlphaFoldDB" id="A0A918NDM8"/>
<keyword evidence="2" id="KW-0378">Hydrolase</keyword>
<dbReference type="PANTHER" id="PTHR43344:SF13">
    <property type="entry name" value="PHOSPHATASE RV3661-RELATED"/>
    <property type="match status" value="1"/>
</dbReference>
<reference evidence="4 5" key="1">
    <citation type="journal article" date="2014" name="Int. J. Syst. Evol. Microbiol.">
        <title>Complete genome sequence of Corynebacterium casei LMG S-19264T (=DSM 44701T), isolated from a smear-ripened cheese.</title>
        <authorList>
            <consortium name="US DOE Joint Genome Institute (JGI-PGF)"/>
            <person name="Walter F."/>
            <person name="Albersmeier A."/>
            <person name="Kalinowski J."/>
            <person name="Ruckert C."/>
        </authorList>
    </citation>
    <scope>NUCLEOTIDE SEQUENCE [LARGE SCALE GENOMIC DNA]</scope>
    <source>
        <strain evidence="4 5">KCTC 23968</strain>
    </source>
</reference>
<dbReference type="PANTHER" id="PTHR43344">
    <property type="entry name" value="PHOSPHOSERINE PHOSPHATASE"/>
    <property type="match status" value="1"/>
</dbReference>
<dbReference type="InterPro" id="IPR023214">
    <property type="entry name" value="HAD_sf"/>
</dbReference>
<dbReference type="Pfam" id="PF12710">
    <property type="entry name" value="HAD"/>
    <property type="match status" value="1"/>
</dbReference>
<evidence type="ECO:0008006" key="6">
    <source>
        <dbReference type="Google" id="ProtNLM"/>
    </source>
</evidence>
<dbReference type="EMBL" id="BMYV01000001">
    <property type="protein sequence ID" value="GGX60235.1"/>
    <property type="molecule type" value="Genomic_DNA"/>
</dbReference>
<accession>A0A918NDM8</accession>
<dbReference type="GO" id="GO:0046872">
    <property type="term" value="F:metal ion binding"/>
    <property type="evidence" value="ECO:0007669"/>
    <property type="project" value="UniProtKB-KW"/>
</dbReference>
<dbReference type="Gene3D" id="1.20.1440.100">
    <property type="entry name" value="SG protein - dephosphorylation function"/>
    <property type="match status" value="1"/>
</dbReference>
<gene>
    <name evidence="4" type="ORF">GCM10011309_07590</name>
</gene>
<comment type="caution">
    <text evidence="4">The sequence shown here is derived from an EMBL/GenBank/DDBJ whole genome shotgun (WGS) entry which is preliminary data.</text>
</comment>
<protein>
    <recommendedName>
        <fullName evidence="6">HAD-IB family hydrolase</fullName>
    </recommendedName>
</protein>
<keyword evidence="1" id="KW-0479">Metal-binding</keyword>
<evidence type="ECO:0000256" key="2">
    <source>
        <dbReference type="ARBA" id="ARBA00022801"/>
    </source>
</evidence>
<dbReference type="InterPro" id="IPR050582">
    <property type="entry name" value="HAD-like_SerB"/>
</dbReference>
<dbReference type="GO" id="GO:0016787">
    <property type="term" value="F:hydrolase activity"/>
    <property type="evidence" value="ECO:0007669"/>
    <property type="project" value="UniProtKB-KW"/>
</dbReference>
<dbReference type="NCBIfam" id="TIGR01488">
    <property type="entry name" value="HAD-SF-IB"/>
    <property type="match status" value="1"/>
</dbReference>
<dbReference type="Gene3D" id="3.40.50.1000">
    <property type="entry name" value="HAD superfamily/HAD-like"/>
    <property type="match status" value="1"/>
</dbReference>
<name>A0A918NDM8_9PROT</name>
<dbReference type="SUPFAM" id="SSF56784">
    <property type="entry name" value="HAD-like"/>
    <property type="match status" value="1"/>
</dbReference>
<organism evidence="4 5">
    <name type="scientific">Litorimonas cladophorae</name>
    <dbReference type="NCBI Taxonomy" id="1220491"/>
    <lineage>
        <taxon>Bacteria</taxon>
        <taxon>Pseudomonadati</taxon>
        <taxon>Pseudomonadota</taxon>
        <taxon>Alphaproteobacteria</taxon>
        <taxon>Maricaulales</taxon>
        <taxon>Robiginitomaculaceae</taxon>
    </lineage>
</organism>
<evidence type="ECO:0000313" key="4">
    <source>
        <dbReference type="EMBL" id="GGX60235.1"/>
    </source>
</evidence>
<keyword evidence="3" id="KW-0460">Magnesium</keyword>
<dbReference type="InterPro" id="IPR036412">
    <property type="entry name" value="HAD-like_sf"/>
</dbReference>
<evidence type="ECO:0000256" key="1">
    <source>
        <dbReference type="ARBA" id="ARBA00022723"/>
    </source>
</evidence>
<evidence type="ECO:0000256" key="3">
    <source>
        <dbReference type="ARBA" id="ARBA00022842"/>
    </source>
</evidence>
<proteinExistence type="predicted"/>